<evidence type="ECO:0000313" key="5">
    <source>
        <dbReference type="Proteomes" id="UP000789901"/>
    </source>
</evidence>
<organism evidence="4 5">
    <name type="scientific">Gigaspora margarita</name>
    <dbReference type="NCBI Taxonomy" id="4874"/>
    <lineage>
        <taxon>Eukaryota</taxon>
        <taxon>Fungi</taxon>
        <taxon>Fungi incertae sedis</taxon>
        <taxon>Mucoromycota</taxon>
        <taxon>Glomeromycotina</taxon>
        <taxon>Glomeromycetes</taxon>
        <taxon>Diversisporales</taxon>
        <taxon>Gigasporaceae</taxon>
        <taxon>Gigaspora</taxon>
    </lineage>
</organism>
<sequence length="496" mass="57731">MQAIKRKLSNDFNGDCALNDQYVNCLKKSKIALIRHPLGIMPWGNYYIDSTEKGFRKNRRETSLGTLAHLTDEIILEILGYLNVKELLTLGFTSQVLYCFISFEELWKQLTIRKFNGDWWWYGTWKLTYLKRSDPKYDVDSFIKPAINVTHFYSDILFQPFLYSSTGMDQFLGIETIDRRSNLSIDEFNTNYAGKNRPVIITDVVTQWSAFQKWTMKYLLEKYGDINFRAEAIDIKLKNYAQYSVNTLDESPLYLFDKKFGEKCNGILEDFFIPEYFCQDFFNILGQSRPDFRWIIIGPARSGSTFHKDPNSTSAWNAVISGSKKWIMYPPDILPPGVFTSADESEVTSPVSLMEWHFNYYKETNKSKIRPLEGICRAGEVIFVPNGWWHMVINLEDSIAITQNFVGLHNLSNVLKFLREKPEQISGFSSDSWPSCKTIHETFCKKLQEVYPGLLEKLELHNDSHKDKDNKPSVWEQIKKPDDAEKGFTFNFSNND</sequence>
<protein>
    <submittedName>
        <fullName evidence="4">24291_t:CDS:1</fullName>
    </submittedName>
</protein>
<dbReference type="SUPFAM" id="SSF51197">
    <property type="entry name" value="Clavaminate synthase-like"/>
    <property type="match status" value="1"/>
</dbReference>
<accession>A0ABN7VNV5</accession>
<proteinExistence type="predicted"/>
<dbReference type="Gene3D" id="2.60.120.650">
    <property type="entry name" value="Cupin"/>
    <property type="match status" value="1"/>
</dbReference>
<dbReference type="CDD" id="cd09917">
    <property type="entry name" value="F-box_SF"/>
    <property type="match status" value="1"/>
</dbReference>
<dbReference type="PROSITE" id="PS50181">
    <property type="entry name" value="FBOX"/>
    <property type="match status" value="1"/>
</dbReference>
<dbReference type="PANTHER" id="PTHR12480:SF21">
    <property type="entry name" value="JMJC DOMAIN-CONTAINING PROTEIN 8"/>
    <property type="match status" value="1"/>
</dbReference>
<name>A0ABN7VNV5_GIGMA</name>
<dbReference type="InterPro" id="IPR036047">
    <property type="entry name" value="F-box-like_dom_sf"/>
</dbReference>
<dbReference type="PROSITE" id="PS51184">
    <property type="entry name" value="JMJC"/>
    <property type="match status" value="1"/>
</dbReference>
<evidence type="ECO:0000259" key="2">
    <source>
        <dbReference type="PROSITE" id="PS50181"/>
    </source>
</evidence>
<dbReference type="SMART" id="SM00558">
    <property type="entry name" value="JmjC"/>
    <property type="match status" value="1"/>
</dbReference>
<dbReference type="Pfam" id="PF00646">
    <property type="entry name" value="F-box"/>
    <property type="match status" value="1"/>
</dbReference>
<reference evidence="4 5" key="1">
    <citation type="submission" date="2021-06" db="EMBL/GenBank/DDBJ databases">
        <authorList>
            <person name="Kallberg Y."/>
            <person name="Tangrot J."/>
            <person name="Rosling A."/>
        </authorList>
    </citation>
    <scope>NUCLEOTIDE SEQUENCE [LARGE SCALE GENOMIC DNA]</scope>
    <source>
        <strain evidence="4 5">120-4 pot B 10/14</strain>
    </source>
</reference>
<dbReference type="Proteomes" id="UP000789901">
    <property type="component" value="Unassembled WGS sequence"/>
</dbReference>
<dbReference type="EMBL" id="CAJVQB010017784">
    <property type="protein sequence ID" value="CAG8785458.1"/>
    <property type="molecule type" value="Genomic_DNA"/>
</dbReference>
<feature type="domain" description="JmjC" evidence="3">
    <location>
        <begin position="262"/>
        <end position="422"/>
    </location>
</feature>
<dbReference type="InterPro" id="IPR041667">
    <property type="entry name" value="Cupin_8"/>
</dbReference>
<dbReference type="SUPFAM" id="SSF81383">
    <property type="entry name" value="F-box domain"/>
    <property type="match status" value="1"/>
</dbReference>
<dbReference type="InterPro" id="IPR050910">
    <property type="entry name" value="JMJD6_ArgDemeth/LysHydrox"/>
</dbReference>
<dbReference type="Pfam" id="PF13621">
    <property type="entry name" value="Cupin_8"/>
    <property type="match status" value="2"/>
</dbReference>
<gene>
    <name evidence="4" type="ORF">GMARGA_LOCUS20360</name>
</gene>
<evidence type="ECO:0000256" key="1">
    <source>
        <dbReference type="SAM" id="MobiDB-lite"/>
    </source>
</evidence>
<feature type="compositionally biased region" description="Basic and acidic residues" evidence="1">
    <location>
        <begin position="462"/>
        <end position="486"/>
    </location>
</feature>
<evidence type="ECO:0000259" key="3">
    <source>
        <dbReference type="PROSITE" id="PS51184"/>
    </source>
</evidence>
<dbReference type="InterPro" id="IPR001810">
    <property type="entry name" value="F-box_dom"/>
</dbReference>
<feature type="region of interest" description="Disordered" evidence="1">
    <location>
        <begin position="462"/>
        <end position="496"/>
    </location>
</feature>
<dbReference type="InterPro" id="IPR003347">
    <property type="entry name" value="JmjC_dom"/>
</dbReference>
<dbReference type="Gene3D" id="1.20.1280.50">
    <property type="match status" value="1"/>
</dbReference>
<comment type="caution">
    <text evidence="4">The sequence shown here is derived from an EMBL/GenBank/DDBJ whole genome shotgun (WGS) entry which is preliminary data.</text>
</comment>
<dbReference type="SMART" id="SM00256">
    <property type="entry name" value="FBOX"/>
    <property type="match status" value="1"/>
</dbReference>
<keyword evidence="5" id="KW-1185">Reference proteome</keyword>
<dbReference type="PANTHER" id="PTHR12480">
    <property type="entry name" value="ARGININE DEMETHYLASE AND LYSYL-HYDROXYLASE JMJD"/>
    <property type="match status" value="1"/>
</dbReference>
<feature type="domain" description="F-box" evidence="2">
    <location>
        <begin position="64"/>
        <end position="110"/>
    </location>
</feature>
<evidence type="ECO:0000313" key="4">
    <source>
        <dbReference type="EMBL" id="CAG8785458.1"/>
    </source>
</evidence>